<dbReference type="Proteomes" id="UP000709336">
    <property type="component" value="Unassembled WGS sequence"/>
</dbReference>
<comment type="caution">
    <text evidence="2">The sequence shown here is derived from an EMBL/GenBank/DDBJ whole genome shotgun (WGS) entry which is preliminary data.</text>
</comment>
<organism evidence="2 3">
    <name type="scientific">Alteromonas ponticola</name>
    <dbReference type="NCBI Taxonomy" id="2720613"/>
    <lineage>
        <taxon>Bacteria</taxon>
        <taxon>Pseudomonadati</taxon>
        <taxon>Pseudomonadota</taxon>
        <taxon>Gammaproteobacteria</taxon>
        <taxon>Alteromonadales</taxon>
        <taxon>Alteromonadaceae</taxon>
        <taxon>Alteromonas/Salinimonas group</taxon>
        <taxon>Alteromonas</taxon>
    </lineage>
</organism>
<name>A0ABX1QZ59_9ALTE</name>
<gene>
    <name evidence="2" type="ORF">HCJ96_05720</name>
</gene>
<evidence type="ECO:0000313" key="2">
    <source>
        <dbReference type="EMBL" id="NMH59509.1"/>
    </source>
</evidence>
<sequence length="495" mass="56246">MTLVIVAFLLGWLIFLLPLSPPLIQKDQHNKIIIDNVNIIDISRDNTVYNMRVMIQDGVIVRIASADSKMNTDDAFIVDGHNRFLIPGLWDMHSHLAFNEAAQISMPLYVANGVVNVRDMQGIMNIVEERRSWATSIDNHKLLGPRIMGYADSIVGDNYDRRNVDKVVQRSIEDPRSFIKIYSQIKETRYLKLAELANMHKVKFAGHYPLSMDPIVAANAGQRSFEHAHLFIDNSSFVAPILRQHYFERYSNDEVLKTPRPSTAEVLKTFDQSQFDQLADAMIKNDTYFVPTHITKHYEAQSSNEDFLNDDKLRYIPFLIKNLWADDAQRMKKDDQDDLNSYYLRGLELTGYAHQRGISILAGTDTYDPYSFPGFSLHTELEQLTKAGLSNAEALASATILPATYFGTQHLMGSVDVGKKADLILLKRNPLEDISHTQDIEIVIFDGAVYDEEDIRSQKEYVEKNVSGLSGISLTIKMIVAMFRDNNPEARNAGY</sequence>
<dbReference type="InterPro" id="IPR051781">
    <property type="entry name" value="Metallo-dep_Hydrolase"/>
</dbReference>
<dbReference type="Gene3D" id="3.40.50.10910">
    <property type="entry name" value="Amidohydrolase"/>
    <property type="match status" value="1"/>
</dbReference>
<dbReference type="EMBL" id="JAATNW010000003">
    <property type="protein sequence ID" value="NMH59509.1"/>
    <property type="molecule type" value="Genomic_DNA"/>
</dbReference>
<dbReference type="PANTHER" id="PTHR43135">
    <property type="entry name" value="ALPHA-D-RIBOSE 1-METHYLPHOSPHONATE 5-TRIPHOSPHATE DIPHOSPHATASE"/>
    <property type="match status" value="1"/>
</dbReference>
<evidence type="ECO:0000259" key="1">
    <source>
        <dbReference type="Pfam" id="PF01979"/>
    </source>
</evidence>
<dbReference type="Pfam" id="PF01979">
    <property type="entry name" value="Amidohydro_1"/>
    <property type="match status" value="1"/>
</dbReference>
<dbReference type="Gene3D" id="2.30.40.10">
    <property type="entry name" value="Urease, subunit C, domain 1"/>
    <property type="match status" value="2"/>
</dbReference>
<dbReference type="Gene3D" id="3.30.110.90">
    <property type="entry name" value="Amidohydrolase"/>
    <property type="match status" value="2"/>
</dbReference>
<dbReference type="SUPFAM" id="SSF51338">
    <property type="entry name" value="Composite domain of metallo-dependent hydrolases"/>
    <property type="match status" value="1"/>
</dbReference>
<dbReference type="SUPFAM" id="SSF51556">
    <property type="entry name" value="Metallo-dependent hydrolases"/>
    <property type="match status" value="1"/>
</dbReference>
<proteinExistence type="predicted"/>
<dbReference type="RefSeq" id="WP_169210078.1">
    <property type="nucleotide sequence ID" value="NZ_JAATNW010000003.1"/>
</dbReference>
<accession>A0ABX1QZ59</accession>
<dbReference type="InterPro" id="IPR006680">
    <property type="entry name" value="Amidohydro-rel"/>
</dbReference>
<dbReference type="InterPro" id="IPR032466">
    <property type="entry name" value="Metal_Hydrolase"/>
</dbReference>
<keyword evidence="3" id="KW-1185">Reference proteome</keyword>
<feature type="domain" description="Amidohydrolase-related" evidence="1">
    <location>
        <begin position="353"/>
        <end position="447"/>
    </location>
</feature>
<protein>
    <submittedName>
        <fullName evidence="2">Amidohydrolase family protein</fullName>
    </submittedName>
</protein>
<dbReference type="Gene3D" id="1.20.58.520">
    <property type="entry name" value="Amidohydrolase"/>
    <property type="match status" value="1"/>
</dbReference>
<evidence type="ECO:0000313" key="3">
    <source>
        <dbReference type="Proteomes" id="UP000709336"/>
    </source>
</evidence>
<dbReference type="InterPro" id="IPR011059">
    <property type="entry name" value="Metal-dep_hydrolase_composite"/>
</dbReference>
<dbReference type="PANTHER" id="PTHR43135:SF3">
    <property type="entry name" value="ALPHA-D-RIBOSE 1-METHYLPHOSPHONATE 5-TRIPHOSPHATE DIPHOSPHATASE"/>
    <property type="match status" value="1"/>
</dbReference>
<reference evidence="2 3" key="1">
    <citation type="submission" date="2020-03" db="EMBL/GenBank/DDBJ databases">
        <title>Alteromonas ponticola sp. nov., isolated from seawater.</title>
        <authorList>
            <person name="Yoon J.-H."/>
            <person name="Kim Y.-O."/>
        </authorList>
    </citation>
    <scope>NUCLEOTIDE SEQUENCE [LARGE SCALE GENOMIC DNA]</scope>
    <source>
        <strain evidence="2 3">MYP5</strain>
    </source>
</reference>